<dbReference type="RefSeq" id="WP_011860767.1">
    <property type="nucleotide sequence ID" value="NZ_CAAJVU010000045.1"/>
</dbReference>
<reference evidence="1" key="1">
    <citation type="submission" date="2018-06" db="EMBL/GenBank/DDBJ databases">
        <authorList>
            <consortium name="Pathogen Informatics"/>
            <person name="Doyle S."/>
        </authorList>
    </citation>
    <scope>NUCLEOTIDE SEQUENCE</scope>
    <source>
        <strain evidence="1">NCTC13307</strain>
    </source>
</reference>
<dbReference type="AlphaFoldDB" id="A0A381I4P0"/>
<dbReference type="EMBL" id="UFWD01000001">
    <property type="protein sequence ID" value="SUY20918.1"/>
    <property type="molecule type" value="Genomic_DNA"/>
</dbReference>
<name>A0A381I4P0_CLODI</name>
<sequence>MEYLQVTTGNRVTGMEMSGVCVNYGDFWNDVKMTADCEFDKDDYSPTERYHNRLSKIMENVWNGKDTFPTIFSIRLEKYISLVDYPVRYTFAIVDKEFFKRTYRKGEIPEEILKKCLAKDNDCVVFYVGMNR</sequence>
<protein>
    <submittedName>
        <fullName evidence="1">Uncharacterized protein</fullName>
    </submittedName>
</protein>
<organism evidence="1">
    <name type="scientific">Clostridioides difficile</name>
    <name type="common">Peptoclostridium difficile</name>
    <dbReference type="NCBI Taxonomy" id="1496"/>
    <lineage>
        <taxon>Bacteria</taxon>
        <taxon>Bacillati</taxon>
        <taxon>Bacillota</taxon>
        <taxon>Clostridia</taxon>
        <taxon>Peptostreptococcales</taxon>
        <taxon>Peptostreptococcaceae</taxon>
        <taxon>Clostridioides</taxon>
    </lineage>
</organism>
<dbReference type="KEGG" id="pdf:CD630DERM_03820"/>
<evidence type="ECO:0000313" key="1">
    <source>
        <dbReference type="EMBL" id="SUY20918.1"/>
    </source>
</evidence>
<proteinExistence type="predicted"/>
<accession>A0A381I4P0</accession>
<gene>
    <name evidence="1" type="ORF">NCTC13307_00409</name>
</gene>